<proteinExistence type="inferred from homology"/>
<evidence type="ECO:0000256" key="6">
    <source>
        <dbReference type="SAM" id="Coils"/>
    </source>
</evidence>
<feature type="compositionally biased region" description="Acidic residues" evidence="7">
    <location>
        <begin position="119"/>
        <end position="137"/>
    </location>
</feature>
<dbReference type="GO" id="GO:0006270">
    <property type="term" value="P:DNA replication initiation"/>
    <property type="evidence" value="ECO:0007669"/>
    <property type="project" value="TreeGrafter"/>
</dbReference>
<dbReference type="PIRSF" id="PIRSF028977">
    <property type="entry name" value="Nucleolar_complex_p3"/>
    <property type="match status" value="1"/>
</dbReference>
<keyword evidence="3 6" id="KW-0175">Coiled coil</keyword>
<protein>
    <recommendedName>
        <fullName evidence="5">Nucleolar complex-associated protein 3</fullName>
    </recommendedName>
</protein>
<comment type="subcellular location">
    <subcellularLocation>
        <location evidence="1 5">Nucleus</location>
        <location evidence="1 5">Nucleolus</location>
    </subcellularLocation>
</comment>
<accession>A0AA38P1V4</accession>
<evidence type="ECO:0000313" key="10">
    <source>
        <dbReference type="EMBL" id="KAJ3834606.1"/>
    </source>
</evidence>
<dbReference type="GO" id="GO:0005730">
    <property type="term" value="C:nucleolus"/>
    <property type="evidence" value="ECO:0007669"/>
    <property type="project" value="UniProtKB-SubCell"/>
</dbReference>
<feature type="compositionally biased region" description="Basic and acidic residues" evidence="7">
    <location>
        <begin position="472"/>
        <end position="484"/>
    </location>
</feature>
<evidence type="ECO:0000256" key="5">
    <source>
        <dbReference type="PIRNR" id="PIRNR028977"/>
    </source>
</evidence>
<keyword evidence="5" id="KW-0690">Ribosome biogenesis</keyword>
<dbReference type="PANTHER" id="PTHR14428:SF5">
    <property type="entry name" value="NUCLEOLAR COMPLEX PROTEIN 3 HOMOLOG"/>
    <property type="match status" value="1"/>
</dbReference>
<feature type="region of interest" description="Disordered" evidence="7">
    <location>
        <begin position="472"/>
        <end position="499"/>
    </location>
</feature>
<feature type="domain" description="CCAAT-binding factor" evidence="8">
    <location>
        <begin position="615"/>
        <end position="785"/>
    </location>
</feature>
<dbReference type="InterPro" id="IPR016903">
    <property type="entry name" value="Nucleolar_cplx-assoc_3"/>
</dbReference>
<comment type="similarity">
    <text evidence="2 5">Belongs to the CBF/MAK21 family.</text>
</comment>
<feature type="compositionally biased region" description="Basic and acidic residues" evidence="7">
    <location>
        <begin position="89"/>
        <end position="111"/>
    </location>
</feature>
<feature type="region of interest" description="Disordered" evidence="7">
    <location>
        <begin position="89"/>
        <end position="185"/>
    </location>
</feature>
<evidence type="ECO:0000256" key="2">
    <source>
        <dbReference type="ARBA" id="ARBA00007797"/>
    </source>
</evidence>
<feature type="compositionally biased region" description="Polar residues" evidence="7">
    <location>
        <begin position="7"/>
        <end position="16"/>
    </location>
</feature>
<dbReference type="GO" id="GO:0003682">
    <property type="term" value="F:chromatin binding"/>
    <property type="evidence" value="ECO:0007669"/>
    <property type="project" value="TreeGrafter"/>
</dbReference>
<evidence type="ECO:0000259" key="9">
    <source>
        <dbReference type="Pfam" id="PF07540"/>
    </source>
</evidence>
<evidence type="ECO:0000313" key="11">
    <source>
        <dbReference type="Proteomes" id="UP001163846"/>
    </source>
</evidence>
<comment type="function">
    <text evidence="5">Required for synthesis of 60S ribosomal subunits and the transport of pre-ribosomes from the nucleoplasm to the cytoplasm.</text>
</comment>
<reference evidence="10" key="1">
    <citation type="submission" date="2022-08" db="EMBL/GenBank/DDBJ databases">
        <authorList>
            <consortium name="DOE Joint Genome Institute"/>
            <person name="Min B."/>
            <person name="Riley R."/>
            <person name="Sierra-Patev S."/>
            <person name="Naranjo-Ortiz M."/>
            <person name="Looney B."/>
            <person name="Konkel Z."/>
            <person name="Slot J.C."/>
            <person name="Sakamoto Y."/>
            <person name="Steenwyk J.L."/>
            <person name="Rokas A."/>
            <person name="Carro J."/>
            <person name="Camarero S."/>
            <person name="Ferreira P."/>
            <person name="Molpeceres G."/>
            <person name="Ruiz-Duenas F.J."/>
            <person name="Serrano A."/>
            <person name="Henrissat B."/>
            <person name="Drula E."/>
            <person name="Hughes K.W."/>
            <person name="Mata J.L."/>
            <person name="Ishikawa N.K."/>
            <person name="Vargas-Isla R."/>
            <person name="Ushijima S."/>
            <person name="Smith C.A."/>
            <person name="Ahrendt S."/>
            <person name="Andreopoulos W."/>
            <person name="He G."/>
            <person name="Labutti K."/>
            <person name="Lipzen A."/>
            <person name="Ng V."/>
            <person name="Sandor L."/>
            <person name="Barry K."/>
            <person name="Martinez A.T."/>
            <person name="Xiao Y."/>
            <person name="Gibbons J.G."/>
            <person name="Terashima K."/>
            <person name="Hibbett D.S."/>
            <person name="Grigoriev I.V."/>
        </authorList>
    </citation>
    <scope>NUCLEOTIDE SEQUENCE</scope>
    <source>
        <strain evidence="10">TFB9207</strain>
    </source>
</reference>
<dbReference type="AlphaFoldDB" id="A0AA38P1V4"/>
<dbReference type="Pfam" id="PF03914">
    <property type="entry name" value="CBF"/>
    <property type="match status" value="1"/>
</dbReference>
<dbReference type="InterPro" id="IPR005612">
    <property type="entry name" value="CCAAT-binding_factor"/>
</dbReference>
<keyword evidence="4" id="KW-0539">Nucleus</keyword>
<evidence type="ECO:0000256" key="1">
    <source>
        <dbReference type="ARBA" id="ARBA00004604"/>
    </source>
</evidence>
<keyword evidence="11" id="KW-1185">Reference proteome</keyword>
<comment type="caution">
    <text evidence="10">The sequence shown here is derived from an EMBL/GenBank/DDBJ whole genome shotgun (WGS) entry which is preliminary data.</text>
</comment>
<feature type="compositionally biased region" description="Basic residues" evidence="7">
    <location>
        <begin position="485"/>
        <end position="496"/>
    </location>
</feature>
<dbReference type="EMBL" id="MU806508">
    <property type="protein sequence ID" value="KAJ3834606.1"/>
    <property type="molecule type" value="Genomic_DNA"/>
</dbReference>
<evidence type="ECO:0000256" key="7">
    <source>
        <dbReference type="SAM" id="MobiDB-lite"/>
    </source>
</evidence>
<feature type="compositionally biased region" description="Basic and acidic residues" evidence="7">
    <location>
        <begin position="175"/>
        <end position="185"/>
    </location>
</feature>
<feature type="region of interest" description="Disordered" evidence="7">
    <location>
        <begin position="1"/>
        <end position="39"/>
    </location>
</feature>
<evidence type="ECO:0000256" key="4">
    <source>
        <dbReference type="ARBA" id="ARBA00023242"/>
    </source>
</evidence>
<feature type="domain" description="Nucleolar complex-associated protein 3 N-terminal" evidence="9">
    <location>
        <begin position="255"/>
        <end position="357"/>
    </location>
</feature>
<evidence type="ECO:0000256" key="3">
    <source>
        <dbReference type="ARBA" id="ARBA00023054"/>
    </source>
</evidence>
<name>A0AA38P1V4_9AGAR</name>
<dbReference type="Proteomes" id="UP001163846">
    <property type="component" value="Unassembled WGS sequence"/>
</dbReference>
<dbReference type="InterPro" id="IPR011501">
    <property type="entry name" value="Noc3_N"/>
</dbReference>
<sequence length="795" mass="88739">MVKSTGKRTASSTQFPSKKRKLNKALVQSKAKSKTTSTKNTIRKIVDIPGSAVDDEDLYALSDQDVDLLETYGGAAAFLNTLDREGISRSKQETERLRQLDKPVRKARVDDDLPSIDSHDEDEESWSSWMSDDDSLDSPDSSGSLSDSAQAVSGLNSDAEMPYELAPRKPQGRSQTDEGPERLPIKLKDGQIKKINTSVSKHIPEAMSETESDSRDEIVNKTTVRDDAATGARFGRIALVDILGNKSRKGKIQMAKDQMAGICQEILSDPENSLSLLKRLHAFSLPSLSTATHPDPLPNDPLIQKLALLSQLAVYKDIIPGYRIRALTDKEKSEKVSQAVARTREFEQGLVSVYQNYLRVLETEIKAHNDLSETALRCICSLLVELSHFNFRVNLMGCVVAQLSKKSWNDTSQLCLDTLVTVFRNDLTGTASLEVVRLLNRMIKEKRFNVNPTVLTCLLHLRLKSELGIRSSESRADKSNSESRFHRRDTARRAKGKSVDHQYLNKKARKALKEKKEIEREFRDAEAEIDKEERASTHTETLKLLFVLYFGILKNPDPTPLLSAALEGIIKYAHMVNVDFFQDLMKVLRGLILSDAHDEGEEFGAEAMIAIRHRLLCIVTAFELLSGQGEALVMDLSDFISHLYAIILPLALIPVSDFSTEHAAPSGKKHTTSLADMLFRALNIVFSPQTRDNTAPSWRSAAFAKRLLSACMHWPTPVVIRALQFVHGLIVKDPRLQTLLSTEDRSFDGIYRADLDDPQLSNAFGTCLWEVYALGESHLDPEVRLEARKLIGGSS</sequence>
<dbReference type="GO" id="GO:0042254">
    <property type="term" value="P:ribosome biogenesis"/>
    <property type="evidence" value="ECO:0007669"/>
    <property type="project" value="UniProtKB-KW"/>
</dbReference>
<gene>
    <name evidence="10" type="ORF">F5878DRAFT_653890</name>
</gene>
<evidence type="ECO:0000259" key="8">
    <source>
        <dbReference type="Pfam" id="PF03914"/>
    </source>
</evidence>
<feature type="coiled-coil region" evidence="6">
    <location>
        <begin position="501"/>
        <end position="535"/>
    </location>
</feature>
<organism evidence="10 11">
    <name type="scientific">Lentinula raphanica</name>
    <dbReference type="NCBI Taxonomy" id="153919"/>
    <lineage>
        <taxon>Eukaryota</taxon>
        <taxon>Fungi</taxon>
        <taxon>Dikarya</taxon>
        <taxon>Basidiomycota</taxon>
        <taxon>Agaricomycotina</taxon>
        <taxon>Agaricomycetes</taxon>
        <taxon>Agaricomycetidae</taxon>
        <taxon>Agaricales</taxon>
        <taxon>Marasmiineae</taxon>
        <taxon>Omphalotaceae</taxon>
        <taxon>Lentinula</taxon>
    </lineage>
</organism>
<dbReference type="Pfam" id="PF07540">
    <property type="entry name" value="NOC3p"/>
    <property type="match status" value="1"/>
</dbReference>
<dbReference type="PANTHER" id="PTHR14428">
    <property type="entry name" value="NUCLEOLAR COMPLEX PROTEIN 3"/>
    <property type="match status" value="1"/>
</dbReference>
<feature type="compositionally biased region" description="Low complexity" evidence="7">
    <location>
        <begin position="138"/>
        <end position="148"/>
    </location>
</feature>